<proteinExistence type="predicted"/>
<gene>
    <name evidence="1" type="ORF">BN890_16030</name>
</gene>
<sequence length="67" mass="7201">MHHSPKVTPHKIVALAPIEAPYLTTVSLTSQSSDDFNVPSGFMERGYLSFVKDADGPTKTPSSNVTP</sequence>
<dbReference type="Proteomes" id="UP000019380">
    <property type="component" value="Unassembled WGS sequence"/>
</dbReference>
<dbReference type="AlphaFoldDB" id="W6P2X2"/>
<dbReference type="EMBL" id="CBXG010000019">
    <property type="protein sequence ID" value="CDM04029.1"/>
    <property type="molecule type" value="Genomic_DNA"/>
</dbReference>
<protein>
    <submittedName>
        <fullName evidence="1">Uncharacterized protein</fullName>
    </submittedName>
</protein>
<comment type="caution">
    <text evidence="1">The sequence shown here is derived from an EMBL/GenBank/DDBJ whole genome shotgun (WGS) entry which is preliminary data.</text>
</comment>
<evidence type="ECO:0000313" key="1">
    <source>
        <dbReference type="EMBL" id="CDM04029.1"/>
    </source>
</evidence>
<name>W6P2X2_9BACE</name>
<accession>W6P2X2</accession>
<organism evidence="1 2">
    <name type="scientific">Bacteroides xylanisolvens SD CC 1b</name>
    <dbReference type="NCBI Taxonomy" id="702447"/>
    <lineage>
        <taxon>Bacteria</taxon>
        <taxon>Pseudomonadati</taxon>
        <taxon>Bacteroidota</taxon>
        <taxon>Bacteroidia</taxon>
        <taxon>Bacteroidales</taxon>
        <taxon>Bacteroidaceae</taxon>
        <taxon>Bacteroides</taxon>
    </lineage>
</organism>
<evidence type="ECO:0000313" key="2">
    <source>
        <dbReference type="Proteomes" id="UP000019380"/>
    </source>
</evidence>
<reference evidence="1 2" key="1">
    <citation type="submission" date="2013-12" db="EMBL/GenBank/DDBJ databases">
        <title>Improved hybrid genome assemblies of Bacteroides xylanisolvens SD CC 1b and Bacteroides xylanisolvens SD CC 2a using Illumina and 454 Sequencing.</title>
        <authorList>
            <person name="Ramaraj T."/>
            <person name="Sundararajan A."/>
            <person name="Mudge J."/>
            <person name="Schilkey F.D."/>
            <person name="Delvecchio V."/>
            <person name="Donlon M."/>
            <person name="Ziemer C."/>
        </authorList>
    </citation>
    <scope>NUCLEOTIDE SEQUENCE [LARGE SCALE GENOMIC DNA]</scope>
</reference>